<dbReference type="InterPro" id="IPR013658">
    <property type="entry name" value="SGL"/>
</dbReference>
<evidence type="ECO:0000313" key="4">
    <source>
        <dbReference type="Proteomes" id="UP000289411"/>
    </source>
</evidence>
<comment type="caution">
    <text evidence="3">The sequence shown here is derived from an EMBL/GenBank/DDBJ whole genome shotgun (WGS) entry which is preliminary data.</text>
</comment>
<sequence>MFTESLEIRDPRFRKLVFGNVHLEKLWTGGRWTEGPAYFPAGRYLVWSDIPNDRVMRLDETDGSVSTFLQPARHQNGHTVDRQGRLVCCEHEGRCVSRIEHDGSTTILASEIDGKRFNSPNDVVVKSDDSIWFSDPTYGIDSEYEGSAAPSEIGGSHVYRIDPRDGRVHAVAQDFHKPNGLCFSPDESLLYVADTGATHSEDGPRHIRVFRVGADGYTLTEGRVFASLDDGLFDGFRCDTAGNVWTSAHDGVRCYAPDGTLLGIVRVPEVVANLCFGGRKRNRLYICGTTSLYAIYVNAHGATWPDAARS</sequence>
<dbReference type="Gene3D" id="2.120.10.30">
    <property type="entry name" value="TolB, C-terminal domain"/>
    <property type="match status" value="1"/>
</dbReference>
<feature type="domain" description="SMP-30/Gluconolactonase/LRE-like region" evidence="2">
    <location>
        <begin position="32"/>
        <end position="287"/>
    </location>
</feature>
<dbReference type="PANTHER" id="PTHR47572">
    <property type="entry name" value="LIPOPROTEIN-RELATED"/>
    <property type="match status" value="1"/>
</dbReference>
<gene>
    <name evidence="3" type="ORF">D3272_22480</name>
</gene>
<dbReference type="AlphaFoldDB" id="A0A4Q2R8S7"/>
<dbReference type="InterPro" id="IPR051262">
    <property type="entry name" value="SMP-30/CGR1_Lactonase"/>
</dbReference>
<reference evidence="3 4" key="2">
    <citation type="submission" date="2019-02" db="EMBL/GenBank/DDBJ databases">
        <title>'Lichenibacterium ramalinii' gen. nov. sp. nov., 'Lichenibacterium minor' gen. nov. sp. nov.</title>
        <authorList>
            <person name="Pankratov T."/>
        </authorList>
    </citation>
    <scope>NUCLEOTIDE SEQUENCE [LARGE SCALE GENOMIC DNA]</scope>
    <source>
        <strain evidence="3 4">RmlP001</strain>
    </source>
</reference>
<evidence type="ECO:0000256" key="1">
    <source>
        <dbReference type="ARBA" id="ARBA00022801"/>
    </source>
</evidence>
<dbReference type="SUPFAM" id="SSF63829">
    <property type="entry name" value="Calcium-dependent phosphotriesterase"/>
    <property type="match status" value="1"/>
</dbReference>
<organism evidence="3 4">
    <name type="scientific">Lichenibacterium ramalinae</name>
    <dbReference type="NCBI Taxonomy" id="2316527"/>
    <lineage>
        <taxon>Bacteria</taxon>
        <taxon>Pseudomonadati</taxon>
        <taxon>Pseudomonadota</taxon>
        <taxon>Alphaproteobacteria</taxon>
        <taxon>Hyphomicrobiales</taxon>
        <taxon>Lichenihabitantaceae</taxon>
        <taxon>Lichenibacterium</taxon>
    </lineage>
</organism>
<dbReference type="Proteomes" id="UP000289411">
    <property type="component" value="Unassembled WGS sequence"/>
</dbReference>
<dbReference type="RefSeq" id="WP_129221462.1">
    <property type="nucleotide sequence ID" value="NZ_QYBC01000023.1"/>
</dbReference>
<dbReference type="PANTHER" id="PTHR47572:SF4">
    <property type="entry name" value="LACTONASE DRP35"/>
    <property type="match status" value="1"/>
</dbReference>
<reference evidence="3 4" key="1">
    <citation type="submission" date="2018-09" db="EMBL/GenBank/DDBJ databases">
        <authorList>
            <person name="Grouzdev D.S."/>
            <person name="Krutkina M.S."/>
        </authorList>
    </citation>
    <scope>NUCLEOTIDE SEQUENCE [LARGE SCALE GENOMIC DNA]</scope>
    <source>
        <strain evidence="3 4">RmlP001</strain>
    </source>
</reference>
<evidence type="ECO:0000259" key="2">
    <source>
        <dbReference type="Pfam" id="PF08450"/>
    </source>
</evidence>
<dbReference type="OrthoDB" id="241638at2"/>
<dbReference type="GO" id="GO:0016787">
    <property type="term" value="F:hydrolase activity"/>
    <property type="evidence" value="ECO:0007669"/>
    <property type="project" value="UniProtKB-KW"/>
</dbReference>
<name>A0A4Q2R8S7_9HYPH</name>
<proteinExistence type="predicted"/>
<dbReference type="EMBL" id="QYBC01000023">
    <property type="protein sequence ID" value="RYB02149.1"/>
    <property type="molecule type" value="Genomic_DNA"/>
</dbReference>
<dbReference type="InterPro" id="IPR011042">
    <property type="entry name" value="6-blade_b-propeller_TolB-like"/>
</dbReference>
<protein>
    <submittedName>
        <fullName evidence="3">SMP-30/gluconolactonase/LRE family protein</fullName>
    </submittedName>
</protein>
<evidence type="ECO:0000313" key="3">
    <source>
        <dbReference type="EMBL" id="RYB02149.1"/>
    </source>
</evidence>
<keyword evidence="4" id="KW-1185">Reference proteome</keyword>
<accession>A0A4Q2R8S7</accession>
<dbReference type="Pfam" id="PF08450">
    <property type="entry name" value="SGL"/>
    <property type="match status" value="1"/>
</dbReference>
<keyword evidence="1" id="KW-0378">Hydrolase</keyword>